<dbReference type="Proteomes" id="UP000216013">
    <property type="component" value="Unassembled WGS sequence"/>
</dbReference>
<dbReference type="GO" id="GO:0005829">
    <property type="term" value="C:cytosol"/>
    <property type="evidence" value="ECO:0007669"/>
    <property type="project" value="TreeGrafter"/>
</dbReference>
<dbReference type="RefSeq" id="WP_095260918.1">
    <property type="nucleotide sequence ID" value="NZ_NPBV01000012.1"/>
</dbReference>
<feature type="domain" description="Cyclic nucleotide-binding" evidence="5">
    <location>
        <begin position="34"/>
        <end position="104"/>
    </location>
</feature>
<dbReference type="InterPro" id="IPR018490">
    <property type="entry name" value="cNMP-bd_dom_sf"/>
</dbReference>
<protein>
    <recommendedName>
        <fullName evidence="9">Crp/Fnr family transcriptional regulator</fullName>
    </recommendedName>
</protein>
<dbReference type="PANTHER" id="PTHR24567">
    <property type="entry name" value="CRP FAMILY TRANSCRIPTIONAL REGULATORY PROTEIN"/>
    <property type="match status" value="1"/>
</dbReference>
<evidence type="ECO:0000256" key="2">
    <source>
        <dbReference type="ARBA" id="ARBA00023125"/>
    </source>
</evidence>
<accession>A0A268AB73</accession>
<dbReference type="InterPro" id="IPR000595">
    <property type="entry name" value="cNMP-bd_dom"/>
</dbReference>
<organism evidence="7 8">
    <name type="scientific">Terribacillus saccharophilus</name>
    <dbReference type="NCBI Taxonomy" id="361277"/>
    <lineage>
        <taxon>Bacteria</taxon>
        <taxon>Bacillati</taxon>
        <taxon>Bacillota</taxon>
        <taxon>Bacilli</taxon>
        <taxon>Bacillales</taxon>
        <taxon>Bacillaceae</taxon>
        <taxon>Terribacillus</taxon>
    </lineage>
</organism>
<reference evidence="7 8" key="1">
    <citation type="submission" date="2017-07" db="EMBL/GenBank/DDBJ databases">
        <title>Isolation and whole genome analysis of endospore-forming bacteria from heroin.</title>
        <authorList>
            <person name="Kalinowski J."/>
            <person name="Ahrens B."/>
            <person name="Al-Dilaimi A."/>
            <person name="Winkler A."/>
            <person name="Wibberg D."/>
            <person name="Schleenbecker U."/>
            <person name="Ruckert C."/>
            <person name="Wolfel R."/>
            <person name="Grass G."/>
        </authorList>
    </citation>
    <scope>NUCLEOTIDE SEQUENCE [LARGE SCALE GENOMIC DNA]</scope>
    <source>
        <strain evidence="7 8">7528</strain>
    </source>
</reference>
<dbReference type="PROSITE" id="PS51063">
    <property type="entry name" value="HTH_CRP_2"/>
    <property type="match status" value="1"/>
</dbReference>
<name>A0A268AB73_9BACI</name>
<evidence type="ECO:0000313" key="7">
    <source>
        <dbReference type="EMBL" id="PAD21378.1"/>
    </source>
</evidence>
<dbReference type="SUPFAM" id="SSF46785">
    <property type="entry name" value="Winged helix' DNA-binding domain"/>
    <property type="match status" value="1"/>
</dbReference>
<dbReference type="InterPro" id="IPR050397">
    <property type="entry name" value="Env_Response_Regulators"/>
</dbReference>
<dbReference type="Gene3D" id="2.60.120.10">
    <property type="entry name" value="Jelly Rolls"/>
    <property type="match status" value="1"/>
</dbReference>
<comment type="caution">
    <text evidence="7">The sequence shown here is derived from an EMBL/GenBank/DDBJ whole genome shotgun (WGS) entry which is preliminary data.</text>
</comment>
<evidence type="ECO:0008006" key="9">
    <source>
        <dbReference type="Google" id="ProtNLM"/>
    </source>
</evidence>
<keyword evidence="2" id="KW-0238">DNA-binding</keyword>
<feature type="domain" description="HTH crp-type" evidence="6">
    <location>
        <begin position="149"/>
        <end position="220"/>
    </location>
</feature>
<keyword evidence="4" id="KW-0804">Transcription</keyword>
<evidence type="ECO:0000259" key="5">
    <source>
        <dbReference type="PROSITE" id="PS50042"/>
    </source>
</evidence>
<dbReference type="SMART" id="SM00419">
    <property type="entry name" value="HTH_CRP"/>
    <property type="match status" value="1"/>
</dbReference>
<dbReference type="GO" id="GO:0003677">
    <property type="term" value="F:DNA binding"/>
    <property type="evidence" value="ECO:0007669"/>
    <property type="project" value="UniProtKB-KW"/>
</dbReference>
<evidence type="ECO:0000259" key="6">
    <source>
        <dbReference type="PROSITE" id="PS51063"/>
    </source>
</evidence>
<evidence type="ECO:0000256" key="4">
    <source>
        <dbReference type="ARBA" id="ARBA00023163"/>
    </source>
</evidence>
<dbReference type="PROSITE" id="PS50042">
    <property type="entry name" value="CNMP_BINDING_3"/>
    <property type="match status" value="1"/>
</dbReference>
<dbReference type="CDD" id="cd00038">
    <property type="entry name" value="CAP_ED"/>
    <property type="match status" value="1"/>
</dbReference>
<evidence type="ECO:0000313" key="8">
    <source>
        <dbReference type="Proteomes" id="UP000216013"/>
    </source>
</evidence>
<dbReference type="GO" id="GO:0003700">
    <property type="term" value="F:DNA-binding transcription factor activity"/>
    <property type="evidence" value="ECO:0007669"/>
    <property type="project" value="TreeGrafter"/>
</dbReference>
<keyword evidence="3" id="KW-0010">Activator</keyword>
<gene>
    <name evidence="7" type="ORF">CHH64_08705</name>
</gene>
<dbReference type="EMBL" id="NPBV01000012">
    <property type="protein sequence ID" value="PAD21378.1"/>
    <property type="molecule type" value="Genomic_DNA"/>
</dbReference>
<proteinExistence type="predicted"/>
<dbReference type="InterPro" id="IPR014710">
    <property type="entry name" value="RmlC-like_jellyroll"/>
</dbReference>
<evidence type="ECO:0000256" key="3">
    <source>
        <dbReference type="ARBA" id="ARBA00023159"/>
    </source>
</evidence>
<evidence type="ECO:0000256" key="1">
    <source>
        <dbReference type="ARBA" id="ARBA00023015"/>
    </source>
</evidence>
<sequence length="232" mass="25895">MQLIHDATLLESYIEKYGIRQHFPSEVVNHFCLYSASIGDAICTQGEHVTQLYLLVKGKATVSYVAENGKKLIVSFKQAFELFGDIEYIKQIDALHTVEAASVVHLIGIPIDSLHTYAASYPPFLQLLLRELTEKFQLKSRAFSFSLTHGALTRLASYLMRVMTADDGGQLTSPLPTSRTSDIADHIGTTSRHVNRLLATLAKEGIIERRKGAISIKDWEKLEQLANQSIYA</sequence>
<keyword evidence="1" id="KW-0805">Transcription regulation</keyword>
<dbReference type="InterPro" id="IPR036390">
    <property type="entry name" value="WH_DNA-bd_sf"/>
</dbReference>
<dbReference type="PANTHER" id="PTHR24567:SF26">
    <property type="entry name" value="REGULATORY PROTEIN YEIL"/>
    <property type="match status" value="1"/>
</dbReference>
<dbReference type="AlphaFoldDB" id="A0A268AB73"/>
<dbReference type="SUPFAM" id="SSF51206">
    <property type="entry name" value="cAMP-binding domain-like"/>
    <property type="match status" value="1"/>
</dbReference>
<dbReference type="Pfam" id="PF13545">
    <property type="entry name" value="HTH_Crp_2"/>
    <property type="match status" value="1"/>
</dbReference>
<dbReference type="Pfam" id="PF00027">
    <property type="entry name" value="cNMP_binding"/>
    <property type="match status" value="1"/>
</dbReference>
<dbReference type="InterPro" id="IPR012318">
    <property type="entry name" value="HTH_CRP"/>
</dbReference>